<feature type="transmembrane region" description="Helical" evidence="4">
    <location>
        <begin position="12"/>
        <end position="32"/>
    </location>
</feature>
<dbReference type="PANTHER" id="PTHR43280:SF2">
    <property type="entry name" value="HTH-TYPE TRANSCRIPTIONAL REGULATOR EXSA"/>
    <property type="match status" value="1"/>
</dbReference>
<dbReference type="GO" id="GO:0043565">
    <property type="term" value="F:sequence-specific DNA binding"/>
    <property type="evidence" value="ECO:0007669"/>
    <property type="project" value="InterPro"/>
</dbReference>
<reference evidence="6" key="1">
    <citation type="submission" date="2018-06" db="EMBL/GenBank/DDBJ databases">
        <title>Paenibacillus xerothermodurans sp. nov. an extremely dry heat resistant spore forming bacterium isolated from the soil of Cape Canaveral, Florida.</title>
        <authorList>
            <person name="Seuylemezian A."/>
            <person name="Kaur N."/>
            <person name="Patil P."/>
            <person name="Patil P."/>
            <person name="Mayilraj S."/>
            <person name="Vaishampayan P."/>
        </authorList>
    </citation>
    <scope>NUCLEOTIDE SEQUENCE [LARGE SCALE GENOMIC DNA]</scope>
    <source>
        <strain evidence="6">ATCC 27380</strain>
    </source>
</reference>
<dbReference type="Pfam" id="PF12833">
    <property type="entry name" value="HTH_18"/>
    <property type="match status" value="1"/>
</dbReference>
<feature type="transmembrane region" description="Helical" evidence="4">
    <location>
        <begin position="270"/>
        <end position="288"/>
    </location>
</feature>
<dbReference type="EMBL" id="NHRJ02000001">
    <property type="protein sequence ID" value="PZE22833.1"/>
    <property type="molecule type" value="Genomic_DNA"/>
</dbReference>
<keyword evidence="1" id="KW-0805">Transcription regulation</keyword>
<feature type="domain" description="HTH araC/xylS-type" evidence="5">
    <location>
        <begin position="646"/>
        <end position="745"/>
    </location>
</feature>
<dbReference type="SUPFAM" id="SSF46689">
    <property type="entry name" value="Homeodomain-like"/>
    <property type="match status" value="2"/>
</dbReference>
<evidence type="ECO:0000259" key="5">
    <source>
        <dbReference type="PROSITE" id="PS01124"/>
    </source>
</evidence>
<proteinExistence type="predicted"/>
<evidence type="ECO:0000256" key="4">
    <source>
        <dbReference type="SAM" id="Phobius"/>
    </source>
</evidence>
<dbReference type="PROSITE" id="PS00041">
    <property type="entry name" value="HTH_ARAC_FAMILY_1"/>
    <property type="match status" value="1"/>
</dbReference>
<dbReference type="InterPro" id="IPR018062">
    <property type="entry name" value="HTH_AraC-typ_CS"/>
</dbReference>
<dbReference type="RefSeq" id="WP_089198601.1">
    <property type="nucleotide sequence ID" value="NZ_NHRJ02000001.1"/>
</dbReference>
<dbReference type="InterPro" id="IPR018060">
    <property type="entry name" value="HTH_AraC"/>
</dbReference>
<protein>
    <submittedName>
        <fullName evidence="6">AraC family transcriptional regulator</fullName>
    </submittedName>
</protein>
<dbReference type="GO" id="GO:0003700">
    <property type="term" value="F:DNA-binding transcription factor activity"/>
    <property type="evidence" value="ECO:0007669"/>
    <property type="project" value="InterPro"/>
</dbReference>
<dbReference type="SMART" id="SM00342">
    <property type="entry name" value="HTH_ARAC"/>
    <property type="match status" value="1"/>
</dbReference>
<sequence>MKLSWYYRMLLSYTPIFFVVISILIFSFFAVLSKTAEQQIVTTNQAVAAKILQAIDANLKSAERIVIKEMYTNNALKHFFADRDNKALYDYFLISQQIDEISSTLPFSNSIYLHKADSGQVLSRSGISAVEQFGDRDFLLAAYQSESPHSVWSDPRTFKEFVHESNDERVVSLVKFFPDAGEKQGVIVVNIRVQALMGFVKDLTRSDPGPIMLLASNEQPFDVNGAMPAPPNADQQNEWLHTRSEYTGWTYLSGARANERLSLVTMFNDFWMMIGLLAIVSGLVWFTYITHRGYKPIQALAVRMQLYAKRLSGELVKHSGSNELKYIEAAIDNLLERAGQYEQLHRDDLPMRQRQLTFEWLAGHKVMGEAEWKQEMAKLHMPTACARMTVAVLEIDRFADFTKAYNSRDQYLIKFVLGNVLQEITQNDGLVTWSEWTEPQRMAVIFYVQPNVELGEEQLLAVMQKMRDWTANNLEITVSAGIGAEVPFPCEAAHSFAEAGQFLSYKPVFGMGAIIGRRETETKAEGPVYVHMKLARLVAASFRLNAGAWQAHFAELCQVLQQGRYTKADIETITNYLLHQLRKETAGLIDGLSRVVEQECAPQFQAAASAAETLDEWRERLGSALASLEHTMNEMRSIKNHYSLMCSVKDYIGTHYADPNLSLNQVSEHFGLNPRYLSKLFKEEFGEKFIDYMIKVRLEEAEKLLLNTTLTVQAIAERVGYVHVISFHRAFKNMFGAPPGDYRKRGEFT</sequence>
<keyword evidence="4" id="KW-0812">Transmembrane</keyword>
<keyword evidence="2" id="KW-0238">DNA-binding</keyword>
<dbReference type="Gene3D" id="1.10.10.60">
    <property type="entry name" value="Homeodomain-like"/>
    <property type="match status" value="2"/>
</dbReference>
<evidence type="ECO:0000256" key="3">
    <source>
        <dbReference type="ARBA" id="ARBA00023163"/>
    </source>
</evidence>
<dbReference type="OrthoDB" id="1877256at2"/>
<dbReference type="Proteomes" id="UP000214746">
    <property type="component" value="Unassembled WGS sequence"/>
</dbReference>
<organism evidence="6 7">
    <name type="scientific">Paenibacillus xerothermodurans</name>
    <dbReference type="NCBI Taxonomy" id="1977292"/>
    <lineage>
        <taxon>Bacteria</taxon>
        <taxon>Bacillati</taxon>
        <taxon>Bacillota</taxon>
        <taxon>Bacilli</taxon>
        <taxon>Bacillales</taxon>
        <taxon>Paenibacillaceae</taxon>
        <taxon>Paenibacillus</taxon>
    </lineage>
</organism>
<dbReference type="PROSITE" id="PS01124">
    <property type="entry name" value="HTH_ARAC_FAMILY_2"/>
    <property type="match status" value="1"/>
</dbReference>
<accession>A0A2W1NWC2</accession>
<dbReference type="InterPro" id="IPR009057">
    <property type="entry name" value="Homeodomain-like_sf"/>
</dbReference>
<keyword evidence="4" id="KW-1133">Transmembrane helix</keyword>
<evidence type="ECO:0000256" key="2">
    <source>
        <dbReference type="ARBA" id="ARBA00023125"/>
    </source>
</evidence>
<keyword evidence="3" id="KW-0804">Transcription</keyword>
<evidence type="ECO:0000256" key="1">
    <source>
        <dbReference type="ARBA" id="ARBA00023015"/>
    </source>
</evidence>
<keyword evidence="4" id="KW-0472">Membrane</keyword>
<dbReference type="AlphaFoldDB" id="A0A2W1NWC2"/>
<comment type="caution">
    <text evidence="6">The sequence shown here is derived from an EMBL/GenBank/DDBJ whole genome shotgun (WGS) entry which is preliminary data.</text>
</comment>
<dbReference type="PANTHER" id="PTHR43280">
    <property type="entry name" value="ARAC-FAMILY TRANSCRIPTIONAL REGULATOR"/>
    <property type="match status" value="1"/>
</dbReference>
<name>A0A2W1NWC2_PAEXE</name>
<keyword evidence="7" id="KW-1185">Reference proteome</keyword>
<evidence type="ECO:0000313" key="6">
    <source>
        <dbReference type="EMBL" id="PZE22833.1"/>
    </source>
</evidence>
<evidence type="ECO:0000313" key="7">
    <source>
        <dbReference type="Proteomes" id="UP000214746"/>
    </source>
</evidence>
<gene>
    <name evidence="6" type="ORF">CBW46_003495</name>
</gene>